<protein>
    <submittedName>
        <fullName evidence="1">Uncharacterized protein</fullName>
    </submittedName>
</protein>
<gene>
    <name evidence="1" type="ORF">PoB_004891300</name>
</gene>
<name>A0AAV4BUD2_9GAST</name>
<comment type="caution">
    <text evidence="1">The sequence shown here is derived from an EMBL/GenBank/DDBJ whole genome shotgun (WGS) entry which is preliminary data.</text>
</comment>
<dbReference type="EMBL" id="BLXT01005381">
    <property type="protein sequence ID" value="GFO22408.1"/>
    <property type="molecule type" value="Genomic_DNA"/>
</dbReference>
<keyword evidence="2" id="KW-1185">Reference proteome</keyword>
<sequence length="114" mass="13336">MFTAWLFRLFRLVKHRHAWVQEVRIQGIRNPSPAKVMYLRMLIMYYFSARRGHIFTLKLEKFVSFSGGFAFLILPMTMLPPCTPFWENPQSFPLPAIPLHGTPSSKVLDPAPDW</sequence>
<accession>A0AAV4BUD2</accession>
<dbReference type="AlphaFoldDB" id="A0AAV4BUD2"/>
<evidence type="ECO:0000313" key="2">
    <source>
        <dbReference type="Proteomes" id="UP000735302"/>
    </source>
</evidence>
<evidence type="ECO:0000313" key="1">
    <source>
        <dbReference type="EMBL" id="GFO22408.1"/>
    </source>
</evidence>
<organism evidence="1 2">
    <name type="scientific">Plakobranchus ocellatus</name>
    <dbReference type="NCBI Taxonomy" id="259542"/>
    <lineage>
        <taxon>Eukaryota</taxon>
        <taxon>Metazoa</taxon>
        <taxon>Spiralia</taxon>
        <taxon>Lophotrochozoa</taxon>
        <taxon>Mollusca</taxon>
        <taxon>Gastropoda</taxon>
        <taxon>Heterobranchia</taxon>
        <taxon>Euthyneura</taxon>
        <taxon>Panpulmonata</taxon>
        <taxon>Sacoglossa</taxon>
        <taxon>Placobranchoidea</taxon>
        <taxon>Plakobranchidae</taxon>
        <taxon>Plakobranchus</taxon>
    </lineage>
</organism>
<reference evidence="1 2" key="1">
    <citation type="journal article" date="2021" name="Elife">
        <title>Chloroplast acquisition without the gene transfer in kleptoplastic sea slugs, Plakobranchus ocellatus.</title>
        <authorList>
            <person name="Maeda T."/>
            <person name="Takahashi S."/>
            <person name="Yoshida T."/>
            <person name="Shimamura S."/>
            <person name="Takaki Y."/>
            <person name="Nagai Y."/>
            <person name="Toyoda A."/>
            <person name="Suzuki Y."/>
            <person name="Arimoto A."/>
            <person name="Ishii H."/>
            <person name="Satoh N."/>
            <person name="Nishiyama T."/>
            <person name="Hasebe M."/>
            <person name="Maruyama T."/>
            <person name="Minagawa J."/>
            <person name="Obokata J."/>
            <person name="Shigenobu S."/>
        </authorList>
    </citation>
    <scope>NUCLEOTIDE SEQUENCE [LARGE SCALE GENOMIC DNA]</scope>
</reference>
<dbReference type="Proteomes" id="UP000735302">
    <property type="component" value="Unassembled WGS sequence"/>
</dbReference>
<proteinExistence type="predicted"/>